<dbReference type="OrthoDB" id="6499155at2759"/>
<evidence type="ECO:0008006" key="5">
    <source>
        <dbReference type="Google" id="ProtNLM"/>
    </source>
</evidence>
<feature type="region of interest" description="Disordered" evidence="2">
    <location>
        <begin position="94"/>
        <end position="168"/>
    </location>
</feature>
<evidence type="ECO:0000313" key="4">
    <source>
        <dbReference type="Proteomes" id="UP000325440"/>
    </source>
</evidence>
<feature type="coiled-coil region" evidence="1">
    <location>
        <begin position="264"/>
        <end position="302"/>
    </location>
</feature>
<evidence type="ECO:0000256" key="2">
    <source>
        <dbReference type="SAM" id="MobiDB-lite"/>
    </source>
</evidence>
<accession>A0A5E4M141</accession>
<evidence type="ECO:0000313" key="3">
    <source>
        <dbReference type="EMBL" id="VVC24507.1"/>
    </source>
</evidence>
<feature type="region of interest" description="Disordered" evidence="2">
    <location>
        <begin position="363"/>
        <end position="382"/>
    </location>
</feature>
<feature type="compositionally biased region" description="Polar residues" evidence="2">
    <location>
        <begin position="69"/>
        <end position="78"/>
    </location>
</feature>
<dbReference type="AlphaFoldDB" id="A0A5E4M141"/>
<protein>
    <recommendedName>
        <fullName evidence="5">Endosome-associated-trafficking regulator 1</fullName>
    </recommendedName>
</protein>
<proteinExistence type="predicted"/>
<feature type="compositionally biased region" description="Low complexity" evidence="2">
    <location>
        <begin position="106"/>
        <end position="118"/>
    </location>
</feature>
<sequence>MSEEEDKSSLNDVDDAAAANQQNGDGDREGDGVSQTENLLINGNENIPPCQLDIGLGTHTDSRRHENSNDPGESSASGTKREDNLLSFRHFLCNNGTNQTSKPKVEVVPSVSQPVRPVTETSTLPDFVQDHLTTDQPYDNGDLDSRSNSIDLTRGINRPSMFGNRSNRTPQQCVVMPLDLPLTNTTTPPRATTPTTTNSSLPDFLSDGPIGVPVVHPVPRNEQPTDRNRISIIINPLRGARPINQNYFRFQRHSQAVEARVNRLEATEQDLRTTVLNLNNMLQQALLRAQRAEDEVRTLRHLLRARDEGLNGSRLATISSTNSVAEQIRHGTRNAEILLNLLRDNYQDLNNVAVRLEQQETIQNSNTQLSNDPSDSTDNNIT</sequence>
<feature type="region of interest" description="Disordered" evidence="2">
    <location>
        <begin position="183"/>
        <end position="204"/>
    </location>
</feature>
<keyword evidence="4" id="KW-1185">Reference proteome</keyword>
<name>A0A5E4M141_9HEMI</name>
<reference evidence="3 4" key="1">
    <citation type="submission" date="2019-08" db="EMBL/GenBank/DDBJ databases">
        <authorList>
            <person name="Alioto T."/>
            <person name="Alioto T."/>
            <person name="Gomez Garrido J."/>
        </authorList>
    </citation>
    <scope>NUCLEOTIDE SEQUENCE [LARGE SCALE GENOMIC DNA]</scope>
</reference>
<keyword evidence="1" id="KW-0175">Coiled coil</keyword>
<evidence type="ECO:0000256" key="1">
    <source>
        <dbReference type="SAM" id="Coils"/>
    </source>
</evidence>
<organism evidence="3 4">
    <name type="scientific">Cinara cedri</name>
    <dbReference type="NCBI Taxonomy" id="506608"/>
    <lineage>
        <taxon>Eukaryota</taxon>
        <taxon>Metazoa</taxon>
        <taxon>Ecdysozoa</taxon>
        <taxon>Arthropoda</taxon>
        <taxon>Hexapoda</taxon>
        <taxon>Insecta</taxon>
        <taxon>Pterygota</taxon>
        <taxon>Neoptera</taxon>
        <taxon>Paraneoptera</taxon>
        <taxon>Hemiptera</taxon>
        <taxon>Sternorrhyncha</taxon>
        <taxon>Aphidomorpha</taxon>
        <taxon>Aphidoidea</taxon>
        <taxon>Aphididae</taxon>
        <taxon>Lachninae</taxon>
        <taxon>Cinara</taxon>
    </lineage>
</organism>
<dbReference type="Proteomes" id="UP000325440">
    <property type="component" value="Unassembled WGS sequence"/>
</dbReference>
<dbReference type="EMBL" id="CABPRJ010000003">
    <property type="protein sequence ID" value="VVC24507.1"/>
    <property type="molecule type" value="Genomic_DNA"/>
</dbReference>
<feature type="region of interest" description="Disordered" evidence="2">
    <location>
        <begin position="1"/>
        <end position="80"/>
    </location>
</feature>
<gene>
    <name evidence="3" type="ORF">CINCED_3A019633</name>
</gene>
<feature type="compositionally biased region" description="Polar residues" evidence="2">
    <location>
        <begin position="33"/>
        <end position="45"/>
    </location>
</feature>